<keyword evidence="11" id="KW-1185">Reference proteome</keyword>
<evidence type="ECO:0000256" key="3">
    <source>
        <dbReference type="ARBA" id="ARBA00022692"/>
    </source>
</evidence>
<dbReference type="PANTHER" id="PTHR48477:SF1">
    <property type="entry name" value="PHOSPHATE TRANSPORTER PHO1"/>
    <property type="match status" value="1"/>
</dbReference>
<evidence type="ECO:0000256" key="1">
    <source>
        <dbReference type="ARBA" id="ARBA00004141"/>
    </source>
</evidence>
<evidence type="ECO:0000313" key="10">
    <source>
        <dbReference type="EMBL" id="KAL3679555.1"/>
    </source>
</evidence>
<organism evidence="10 11">
    <name type="scientific">Riccia sorocarpa</name>
    <dbReference type="NCBI Taxonomy" id="122646"/>
    <lineage>
        <taxon>Eukaryota</taxon>
        <taxon>Viridiplantae</taxon>
        <taxon>Streptophyta</taxon>
        <taxon>Embryophyta</taxon>
        <taxon>Marchantiophyta</taxon>
        <taxon>Marchantiopsida</taxon>
        <taxon>Marchantiidae</taxon>
        <taxon>Marchantiales</taxon>
        <taxon>Ricciaceae</taxon>
        <taxon>Riccia</taxon>
    </lineage>
</organism>
<evidence type="ECO:0000259" key="8">
    <source>
        <dbReference type="PROSITE" id="PS51380"/>
    </source>
</evidence>
<dbReference type="PROSITE" id="PS51382">
    <property type="entry name" value="SPX"/>
    <property type="match status" value="1"/>
</dbReference>
<protein>
    <recommendedName>
        <fullName evidence="12">Phosphate transporter PHO1</fullName>
    </recommendedName>
</protein>
<keyword evidence="3 7" id="KW-0812">Transmembrane</keyword>
<feature type="domain" description="EXS" evidence="8">
    <location>
        <begin position="670"/>
        <end position="863"/>
    </location>
</feature>
<reference evidence="10 11" key="1">
    <citation type="submission" date="2024-09" db="EMBL/GenBank/DDBJ databases">
        <title>Chromosome-scale assembly of Riccia sorocarpa.</title>
        <authorList>
            <person name="Paukszto L."/>
        </authorList>
    </citation>
    <scope>NUCLEOTIDE SEQUENCE [LARGE SCALE GENOMIC DNA]</scope>
    <source>
        <strain evidence="10">LP-2024</strain>
        <tissue evidence="10">Aerial parts of the thallus</tissue>
    </source>
</reference>
<evidence type="ECO:0000313" key="11">
    <source>
        <dbReference type="Proteomes" id="UP001633002"/>
    </source>
</evidence>
<accession>A0ABD3GND9</accession>
<comment type="caution">
    <text evidence="10">The sequence shown here is derived from an EMBL/GenBank/DDBJ whole genome shotgun (WGS) entry which is preliminary data.</text>
</comment>
<feature type="compositionally biased region" description="Low complexity" evidence="6">
    <location>
        <begin position="80"/>
        <end position="93"/>
    </location>
</feature>
<dbReference type="InterPro" id="IPR004342">
    <property type="entry name" value="EXS_C"/>
</dbReference>
<sequence length="863" mass="97816">MVKFSKQLEGQLVPEWRPAYVNYKILKKELKRLKQQASARKSMSDGVSQSFRAAMNFSIWPETRDSRQGASNSTTAAVFPSDSPSSASSSKLLSQASRAKESFESLLAFGSHAAHALRSRSQKRRGPQEEVIRVNALTMEGNPWEVYETTLLEPLNHMESAKVFFARLDAQFNKVNQFYRGKEKEFVEQAQTLEKQMQALVDMRKALDEYQEQSSVSLQENCGSVEEPVQFSLSRNHSIATNVTDIEAADANSENERHGEICEGDSDHQYSNCRSKGATESAGETEAGGCTSSSTAVSSMGMRIRIPLTTPGTTISALSQTFWEDVLKQGGKGGGNAQSESQMSLSKKKLQTAEKMLRSAFIEYYRGLNLLKSYSTLNMVAFAKILKKFDKVSGYRASAIYLKVVETSYFNSSNKVISLLEKVENLYTQYFAKFNRHKAMLSLRPRQRKASHTITFILGVFAGGSLALLAVFAVLVRTILPKFRPPGDQKPEAGQIPYTVYVTTIFPTFSMIMLILIHMYMYGADLYLWRRLRINYAFIFEFAPGTELRHREVLMVTSVLTTVTMGCMVTHLALHSVNSSPYVDLIPIAVVMLMVGILFFPLNILYRSSRVFFLNSVVHVVGSPLYKVVLADFFLADQLTSQVPMFRNMQYVMCYYLGGFFKTGNADACISNNQYKGLTYLISLLPYWWRFMQCVRRFIDEGDRAHVANGGKYLSALVAVVLRIQYGRTSSVAWAFLFVLSSAVATVYQVYWDLVVDWGLLRKNSSNKWLRDQLIMPKRKAIYFVSMILNVLFRMAWLQSVTRFRFGSLDTQVADFIFASLEVIRRGHWNFYRLENEHLNNVGKYRATKTVPLPFEDPTNEDD</sequence>
<feature type="transmembrane region" description="Helical" evidence="7">
    <location>
        <begin position="781"/>
        <end position="798"/>
    </location>
</feature>
<dbReference type="Pfam" id="PF03124">
    <property type="entry name" value="EXS"/>
    <property type="match status" value="1"/>
</dbReference>
<feature type="transmembrane region" description="Helical" evidence="7">
    <location>
        <begin position="732"/>
        <end position="751"/>
    </location>
</feature>
<evidence type="ECO:0000256" key="7">
    <source>
        <dbReference type="SAM" id="Phobius"/>
    </source>
</evidence>
<dbReference type="Pfam" id="PF03105">
    <property type="entry name" value="SPX"/>
    <property type="match status" value="1"/>
</dbReference>
<feature type="region of interest" description="Disordered" evidence="6">
    <location>
        <begin position="248"/>
        <end position="295"/>
    </location>
</feature>
<dbReference type="EMBL" id="JBJQOH010000007">
    <property type="protein sequence ID" value="KAL3679555.1"/>
    <property type="molecule type" value="Genomic_DNA"/>
</dbReference>
<feature type="compositionally biased region" description="Basic and acidic residues" evidence="6">
    <location>
        <begin position="254"/>
        <end position="268"/>
    </location>
</feature>
<dbReference type="GO" id="GO:0016020">
    <property type="term" value="C:membrane"/>
    <property type="evidence" value="ECO:0007669"/>
    <property type="project" value="UniProtKB-SubCell"/>
</dbReference>
<evidence type="ECO:0008006" key="12">
    <source>
        <dbReference type="Google" id="ProtNLM"/>
    </source>
</evidence>
<gene>
    <name evidence="10" type="ORF">R1sor_022511</name>
</gene>
<evidence type="ECO:0000256" key="5">
    <source>
        <dbReference type="ARBA" id="ARBA00023136"/>
    </source>
</evidence>
<dbReference type="AlphaFoldDB" id="A0ABD3GND9"/>
<dbReference type="PANTHER" id="PTHR48477">
    <property type="entry name" value="PHOSPHATE TRANSPORTER PHO1"/>
    <property type="match status" value="1"/>
</dbReference>
<proteinExistence type="inferred from homology"/>
<feature type="transmembrane region" description="Helical" evidence="7">
    <location>
        <begin position="586"/>
        <end position="606"/>
    </location>
</feature>
<dbReference type="PROSITE" id="PS51380">
    <property type="entry name" value="EXS"/>
    <property type="match status" value="1"/>
</dbReference>
<feature type="region of interest" description="Disordered" evidence="6">
    <location>
        <begin position="62"/>
        <end position="93"/>
    </location>
</feature>
<feature type="transmembrane region" description="Helical" evidence="7">
    <location>
        <begin position="553"/>
        <end position="574"/>
    </location>
</feature>
<evidence type="ECO:0000256" key="4">
    <source>
        <dbReference type="ARBA" id="ARBA00022989"/>
    </source>
</evidence>
<feature type="transmembrane region" description="Helical" evidence="7">
    <location>
        <begin position="500"/>
        <end position="523"/>
    </location>
</feature>
<dbReference type="InterPro" id="IPR052486">
    <property type="entry name" value="PHO1"/>
</dbReference>
<dbReference type="Proteomes" id="UP001633002">
    <property type="component" value="Unassembled WGS sequence"/>
</dbReference>
<dbReference type="InterPro" id="IPR004331">
    <property type="entry name" value="SPX_dom"/>
</dbReference>
<evidence type="ECO:0000256" key="6">
    <source>
        <dbReference type="SAM" id="MobiDB-lite"/>
    </source>
</evidence>
<comment type="similarity">
    <text evidence="2">Belongs to the SYG1 (TC 2.A.94) family.</text>
</comment>
<keyword evidence="4 7" id="KW-1133">Transmembrane helix</keyword>
<feature type="domain" description="SPX" evidence="9">
    <location>
        <begin position="2"/>
        <end position="403"/>
    </location>
</feature>
<evidence type="ECO:0000259" key="9">
    <source>
        <dbReference type="PROSITE" id="PS51382"/>
    </source>
</evidence>
<comment type="subcellular location">
    <subcellularLocation>
        <location evidence="1">Membrane</location>
        <topology evidence="1">Multi-pass membrane protein</topology>
    </subcellularLocation>
</comment>
<name>A0ABD3GND9_9MARC</name>
<evidence type="ECO:0000256" key="2">
    <source>
        <dbReference type="ARBA" id="ARBA00009665"/>
    </source>
</evidence>
<feature type="transmembrane region" description="Helical" evidence="7">
    <location>
        <begin position="454"/>
        <end position="480"/>
    </location>
</feature>
<keyword evidence="5 7" id="KW-0472">Membrane</keyword>